<protein>
    <submittedName>
        <fullName evidence="2">Uncharacterized protein</fullName>
    </submittedName>
</protein>
<dbReference type="EMBL" id="JAADJZ010000025">
    <property type="protein sequence ID" value="KAF2866957.1"/>
    <property type="molecule type" value="Genomic_DNA"/>
</dbReference>
<gene>
    <name evidence="2" type="ORF">BDV95DRAFT_648028</name>
</gene>
<feature type="region of interest" description="Disordered" evidence="1">
    <location>
        <begin position="27"/>
        <end position="46"/>
    </location>
</feature>
<keyword evidence="3" id="KW-1185">Reference proteome</keyword>
<accession>A0A7C8I040</accession>
<dbReference type="AlphaFoldDB" id="A0A7C8I040"/>
<evidence type="ECO:0000313" key="2">
    <source>
        <dbReference type="EMBL" id="KAF2866957.1"/>
    </source>
</evidence>
<dbReference type="Proteomes" id="UP000481861">
    <property type="component" value="Unassembled WGS sequence"/>
</dbReference>
<sequence length="154" mass="17372">AYFPPFTHRTSVGGTPCPNLRRRTQCTPTARRAEDHPANIKTSDGSLPAESLQRRLHLLRDLHSDSKYLPLEPKYAEIYARAIQTSQQDSTVWLLCAIAAGARSAQPPRERPRERPLGAPVAAPATSPHLLHHLHSDSKYLRFEQSCEIYMRQP</sequence>
<name>A0A7C8I040_9PLEO</name>
<evidence type="ECO:0000313" key="3">
    <source>
        <dbReference type="Proteomes" id="UP000481861"/>
    </source>
</evidence>
<feature type="non-terminal residue" evidence="2">
    <location>
        <position position="1"/>
    </location>
</feature>
<evidence type="ECO:0000256" key="1">
    <source>
        <dbReference type="SAM" id="MobiDB-lite"/>
    </source>
</evidence>
<comment type="caution">
    <text evidence="2">The sequence shown here is derived from an EMBL/GenBank/DDBJ whole genome shotgun (WGS) entry which is preliminary data.</text>
</comment>
<organism evidence="2 3">
    <name type="scientific">Massariosphaeria phaeospora</name>
    <dbReference type="NCBI Taxonomy" id="100035"/>
    <lineage>
        <taxon>Eukaryota</taxon>
        <taxon>Fungi</taxon>
        <taxon>Dikarya</taxon>
        <taxon>Ascomycota</taxon>
        <taxon>Pezizomycotina</taxon>
        <taxon>Dothideomycetes</taxon>
        <taxon>Pleosporomycetidae</taxon>
        <taxon>Pleosporales</taxon>
        <taxon>Pleosporales incertae sedis</taxon>
        <taxon>Massariosphaeria</taxon>
    </lineage>
</organism>
<proteinExistence type="predicted"/>
<reference evidence="2 3" key="1">
    <citation type="submission" date="2020-01" db="EMBL/GenBank/DDBJ databases">
        <authorList>
            <consortium name="DOE Joint Genome Institute"/>
            <person name="Haridas S."/>
            <person name="Albert R."/>
            <person name="Binder M."/>
            <person name="Bloem J."/>
            <person name="Labutti K."/>
            <person name="Salamov A."/>
            <person name="Andreopoulos B."/>
            <person name="Baker S.E."/>
            <person name="Barry K."/>
            <person name="Bills G."/>
            <person name="Bluhm B.H."/>
            <person name="Cannon C."/>
            <person name="Castanera R."/>
            <person name="Culley D.E."/>
            <person name="Daum C."/>
            <person name="Ezra D."/>
            <person name="Gonzalez J.B."/>
            <person name="Henrissat B."/>
            <person name="Kuo A."/>
            <person name="Liang C."/>
            <person name="Lipzen A."/>
            <person name="Lutzoni F."/>
            <person name="Magnuson J."/>
            <person name="Mondo S."/>
            <person name="Nolan M."/>
            <person name="Ohm R."/>
            <person name="Pangilinan J."/>
            <person name="Park H.-J.H."/>
            <person name="Ramirez L."/>
            <person name="Alfaro M."/>
            <person name="Sun H."/>
            <person name="Tritt A."/>
            <person name="Yoshinaga Y."/>
            <person name="Zwiers L.-H.L."/>
            <person name="Turgeon B.G."/>
            <person name="Goodwin S.B."/>
            <person name="Spatafora J.W."/>
            <person name="Crous P.W."/>
            <person name="Grigoriev I.V."/>
        </authorList>
    </citation>
    <scope>NUCLEOTIDE SEQUENCE [LARGE SCALE GENOMIC DNA]</scope>
    <source>
        <strain evidence="2 3">CBS 611.86</strain>
    </source>
</reference>